<sequence length="222" mass="23810">MSLRKPCILLLGPTGSGKTTFAKRVGITASDKPTTQCTAYQVEGLGLTLVDTPGFSDSPAETLGVLRIIGKWLGQDSQAVTGVIYFQAITNGRLTGTARSHISVFEQICGVSFLSRTVFVTTMWDKLADPGKARYESLHGELVRKYGRLTNKGTKFLKFTGDGGSAKEVLGCIEEKSRTSRAAQLQFVKEIKASGLSPTGVRKTSAGKVVVKDLNRGFCAIL</sequence>
<dbReference type="AlphaFoldDB" id="A0AAN6XIV3"/>
<keyword evidence="2" id="KW-1185">Reference proteome</keyword>
<evidence type="ECO:0000313" key="1">
    <source>
        <dbReference type="EMBL" id="KAK4199322.1"/>
    </source>
</evidence>
<dbReference type="SUPFAM" id="SSF52540">
    <property type="entry name" value="P-loop containing nucleoside triphosphate hydrolases"/>
    <property type="match status" value="1"/>
</dbReference>
<dbReference type="Proteomes" id="UP001303160">
    <property type="component" value="Unassembled WGS sequence"/>
</dbReference>
<gene>
    <name evidence="1" type="ORF">QBC40DRAFT_282298</name>
</gene>
<name>A0AAN6XIV3_9PEZI</name>
<organism evidence="1 2">
    <name type="scientific">Triangularia verruculosa</name>
    <dbReference type="NCBI Taxonomy" id="2587418"/>
    <lineage>
        <taxon>Eukaryota</taxon>
        <taxon>Fungi</taxon>
        <taxon>Dikarya</taxon>
        <taxon>Ascomycota</taxon>
        <taxon>Pezizomycotina</taxon>
        <taxon>Sordariomycetes</taxon>
        <taxon>Sordariomycetidae</taxon>
        <taxon>Sordariales</taxon>
        <taxon>Podosporaceae</taxon>
        <taxon>Triangularia</taxon>
    </lineage>
</organism>
<reference evidence="1" key="1">
    <citation type="journal article" date="2023" name="Mol. Phylogenet. Evol.">
        <title>Genome-scale phylogeny and comparative genomics of the fungal order Sordariales.</title>
        <authorList>
            <person name="Hensen N."/>
            <person name="Bonometti L."/>
            <person name="Westerberg I."/>
            <person name="Brannstrom I.O."/>
            <person name="Guillou S."/>
            <person name="Cros-Aarteil S."/>
            <person name="Calhoun S."/>
            <person name="Haridas S."/>
            <person name="Kuo A."/>
            <person name="Mondo S."/>
            <person name="Pangilinan J."/>
            <person name="Riley R."/>
            <person name="LaButti K."/>
            <person name="Andreopoulos B."/>
            <person name="Lipzen A."/>
            <person name="Chen C."/>
            <person name="Yan M."/>
            <person name="Daum C."/>
            <person name="Ng V."/>
            <person name="Clum A."/>
            <person name="Steindorff A."/>
            <person name="Ohm R.A."/>
            <person name="Martin F."/>
            <person name="Silar P."/>
            <person name="Natvig D.O."/>
            <person name="Lalanne C."/>
            <person name="Gautier V."/>
            <person name="Ament-Velasquez S.L."/>
            <person name="Kruys A."/>
            <person name="Hutchinson M.I."/>
            <person name="Powell A.J."/>
            <person name="Barry K."/>
            <person name="Miller A.N."/>
            <person name="Grigoriev I.V."/>
            <person name="Debuchy R."/>
            <person name="Gladieux P."/>
            <person name="Hiltunen Thoren M."/>
            <person name="Johannesson H."/>
        </authorList>
    </citation>
    <scope>NUCLEOTIDE SEQUENCE</scope>
    <source>
        <strain evidence="1">CBS 315.58</strain>
    </source>
</reference>
<protein>
    <submittedName>
        <fullName evidence="1">Nucleolar GTP-binding protein 1</fullName>
    </submittedName>
</protein>
<proteinExistence type="predicted"/>
<dbReference type="InterPro" id="IPR027417">
    <property type="entry name" value="P-loop_NTPase"/>
</dbReference>
<comment type="caution">
    <text evidence="1">The sequence shown here is derived from an EMBL/GenBank/DDBJ whole genome shotgun (WGS) entry which is preliminary data.</text>
</comment>
<dbReference type="EMBL" id="MU863934">
    <property type="protein sequence ID" value="KAK4199322.1"/>
    <property type="molecule type" value="Genomic_DNA"/>
</dbReference>
<accession>A0AAN6XIV3</accession>
<evidence type="ECO:0000313" key="2">
    <source>
        <dbReference type="Proteomes" id="UP001303160"/>
    </source>
</evidence>
<dbReference type="Gene3D" id="3.40.50.300">
    <property type="entry name" value="P-loop containing nucleotide triphosphate hydrolases"/>
    <property type="match status" value="1"/>
</dbReference>
<reference evidence="1" key="2">
    <citation type="submission" date="2023-05" db="EMBL/GenBank/DDBJ databases">
        <authorList>
            <consortium name="Lawrence Berkeley National Laboratory"/>
            <person name="Steindorff A."/>
            <person name="Hensen N."/>
            <person name="Bonometti L."/>
            <person name="Westerberg I."/>
            <person name="Brannstrom I.O."/>
            <person name="Guillou S."/>
            <person name="Cros-Aarteil S."/>
            <person name="Calhoun S."/>
            <person name="Haridas S."/>
            <person name="Kuo A."/>
            <person name="Mondo S."/>
            <person name="Pangilinan J."/>
            <person name="Riley R."/>
            <person name="Labutti K."/>
            <person name="Andreopoulos B."/>
            <person name="Lipzen A."/>
            <person name="Chen C."/>
            <person name="Yanf M."/>
            <person name="Daum C."/>
            <person name="Ng V."/>
            <person name="Clum A."/>
            <person name="Ohm R."/>
            <person name="Martin F."/>
            <person name="Silar P."/>
            <person name="Natvig D."/>
            <person name="Lalanne C."/>
            <person name="Gautier V."/>
            <person name="Ament-Velasquez S.L."/>
            <person name="Kruys A."/>
            <person name="Hutchinson M.I."/>
            <person name="Powell A.J."/>
            <person name="Barry K."/>
            <person name="Miller A.N."/>
            <person name="Grigoriev I.V."/>
            <person name="Debuchy R."/>
            <person name="Gladieux P."/>
            <person name="Thoren M.H."/>
            <person name="Johannesson H."/>
        </authorList>
    </citation>
    <scope>NUCLEOTIDE SEQUENCE</scope>
    <source>
        <strain evidence="1">CBS 315.58</strain>
    </source>
</reference>